<dbReference type="OrthoDB" id="2142213at2759"/>
<dbReference type="AlphaFoldDB" id="A0A6A5YH25"/>
<evidence type="ECO:0000313" key="1">
    <source>
        <dbReference type="EMBL" id="KAF2105448.1"/>
    </source>
</evidence>
<sequence length="269" mass="29151">MNADLDFLDSSAANKPPLAAYTLSRWAAGTYPSGCVSTARSQRASDDPRPNCAISALEVYDIAYTECPSTPWTVCRCADAELTANQMADSFSRVPAAVRSKVVHFMAVSGGRPNNVVVKGAGSNDDRITFVGPLQDAVFAHESFHSVDQGFHDTATFQNAYNADSCVPDNYANASPAEDFAQLGVWLDYDTNGRPINQYFTKSQACMQNQLNAVRTYAQGLYDLTKGGRTCSARRPNDATVSATNSAKFKALDVQLLPPVELDYFEVVN</sequence>
<gene>
    <name evidence="1" type="ORF">BDV96DRAFT_509348</name>
</gene>
<name>A0A6A5YH25_9PLEO</name>
<reference evidence="1" key="1">
    <citation type="journal article" date="2020" name="Stud. Mycol.">
        <title>101 Dothideomycetes genomes: a test case for predicting lifestyles and emergence of pathogens.</title>
        <authorList>
            <person name="Haridas S."/>
            <person name="Albert R."/>
            <person name="Binder M."/>
            <person name="Bloem J."/>
            <person name="Labutti K."/>
            <person name="Salamov A."/>
            <person name="Andreopoulos B."/>
            <person name="Baker S."/>
            <person name="Barry K."/>
            <person name="Bills G."/>
            <person name="Bluhm B."/>
            <person name="Cannon C."/>
            <person name="Castanera R."/>
            <person name="Culley D."/>
            <person name="Daum C."/>
            <person name="Ezra D."/>
            <person name="Gonzalez J."/>
            <person name="Henrissat B."/>
            <person name="Kuo A."/>
            <person name="Liang C."/>
            <person name="Lipzen A."/>
            <person name="Lutzoni F."/>
            <person name="Magnuson J."/>
            <person name="Mondo S."/>
            <person name="Nolan M."/>
            <person name="Ohm R."/>
            <person name="Pangilinan J."/>
            <person name="Park H.-J."/>
            <person name="Ramirez L."/>
            <person name="Alfaro M."/>
            <person name="Sun H."/>
            <person name="Tritt A."/>
            <person name="Yoshinaga Y."/>
            <person name="Zwiers L.-H."/>
            <person name="Turgeon B."/>
            <person name="Goodwin S."/>
            <person name="Spatafora J."/>
            <person name="Crous P."/>
            <person name="Grigoriev I."/>
        </authorList>
    </citation>
    <scope>NUCLEOTIDE SEQUENCE</scope>
    <source>
        <strain evidence="1">CBS 627.86</strain>
    </source>
</reference>
<protein>
    <submittedName>
        <fullName evidence="1">Uncharacterized protein</fullName>
    </submittedName>
</protein>
<proteinExistence type="predicted"/>
<keyword evidence="2" id="KW-1185">Reference proteome</keyword>
<evidence type="ECO:0000313" key="2">
    <source>
        <dbReference type="Proteomes" id="UP000799770"/>
    </source>
</evidence>
<dbReference type="EMBL" id="ML977380">
    <property type="protein sequence ID" value="KAF2105448.1"/>
    <property type="molecule type" value="Genomic_DNA"/>
</dbReference>
<organism evidence="1 2">
    <name type="scientific">Lophiotrema nucula</name>
    <dbReference type="NCBI Taxonomy" id="690887"/>
    <lineage>
        <taxon>Eukaryota</taxon>
        <taxon>Fungi</taxon>
        <taxon>Dikarya</taxon>
        <taxon>Ascomycota</taxon>
        <taxon>Pezizomycotina</taxon>
        <taxon>Dothideomycetes</taxon>
        <taxon>Pleosporomycetidae</taxon>
        <taxon>Pleosporales</taxon>
        <taxon>Lophiotremataceae</taxon>
        <taxon>Lophiotrema</taxon>
    </lineage>
</organism>
<dbReference type="Proteomes" id="UP000799770">
    <property type="component" value="Unassembled WGS sequence"/>
</dbReference>
<accession>A0A6A5YH25</accession>